<organism evidence="1 2">
    <name type="scientific">Conidiobolus coronatus (strain ATCC 28846 / CBS 209.66 / NRRL 28638)</name>
    <name type="common">Delacroixia coronata</name>
    <dbReference type="NCBI Taxonomy" id="796925"/>
    <lineage>
        <taxon>Eukaryota</taxon>
        <taxon>Fungi</taxon>
        <taxon>Fungi incertae sedis</taxon>
        <taxon>Zoopagomycota</taxon>
        <taxon>Entomophthoromycotina</taxon>
        <taxon>Entomophthoromycetes</taxon>
        <taxon>Entomophthorales</taxon>
        <taxon>Ancylistaceae</taxon>
        <taxon>Conidiobolus</taxon>
    </lineage>
</organism>
<protein>
    <submittedName>
        <fullName evidence="1">Uncharacterized protein</fullName>
    </submittedName>
</protein>
<reference evidence="1 2" key="1">
    <citation type="journal article" date="2015" name="Genome Biol. Evol.">
        <title>Phylogenomic analyses indicate that early fungi evolved digesting cell walls of algal ancestors of land plants.</title>
        <authorList>
            <person name="Chang Y."/>
            <person name="Wang S."/>
            <person name="Sekimoto S."/>
            <person name="Aerts A.L."/>
            <person name="Choi C."/>
            <person name="Clum A."/>
            <person name="LaButti K.M."/>
            <person name="Lindquist E.A."/>
            <person name="Yee Ngan C."/>
            <person name="Ohm R.A."/>
            <person name="Salamov A.A."/>
            <person name="Grigoriev I.V."/>
            <person name="Spatafora J.W."/>
            <person name="Berbee M.L."/>
        </authorList>
    </citation>
    <scope>NUCLEOTIDE SEQUENCE [LARGE SCALE GENOMIC DNA]</scope>
    <source>
        <strain evidence="1 2">NRRL 28638</strain>
    </source>
</reference>
<dbReference type="Proteomes" id="UP000070444">
    <property type="component" value="Unassembled WGS sequence"/>
</dbReference>
<sequence length="165" mass="19397">MNISLNLKVNWLNIILLNDFRIYLDFETRKEVTLISKLIRRKLKPILFNRLYLNAFESDRYFKDVSNNIFKEFFNSRFRLKSGRAITNEVKMFRKSLSVDSSLNDISLILKNIKACANSIFMDCTSRAGCYFFNIVNIFDNLTELHLSQCFVPSVQFAKFGENFA</sequence>
<evidence type="ECO:0000313" key="1">
    <source>
        <dbReference type="EMBL" id="KXN66682.1"/>
    </source>
</evidence>
<name>A0A137NVB5_CONC2</name>
<evidence type="ECO:0000313" key="2">
    <source>
        <dbReference type="Proteomes" id="UP000070444"/>
    </source>
</evidence>
<dbReference type="AlphaFoldDB" id="A0A137NVB5"/>
<dbReference type="EMBL" id="KQ964698">
    <property type="protein sequence ID" value="KXN66682.1"/>
    <property type="molecule type" value="Genomic_DNA"/>
</dbReference>
<accession>A0A137NVB5</accession>
<keyword evidence="2" id="KW-1185">Reference proteome</keyword>
<proteinExistence type="predicted"/>
<gene>
    <name evidence="1" type="ORF">CONCODRAFT_11415</name>
</gene>